<evidence type="ECO:0000313" key="5">
    <source>
        <dbReference type="EMBL" id="CAE6498439.1"/>
    </source>
</evidence>
<dbReference type="PROSITE" id="PS50943">
    <property type="entry name" value="HTH_CROC1"/>
    <property type="match status" value="1"/>
</dbReference>
<dbReference type="PROSITE" id="PS51371">
    <property type="entry name" value="CBS"/>
    <property type="match status" value="1"/>
</dbReference>
<dbReference type="PANTHER" id="PTHR43080">
    <property type="entry name" value="CBS DOMAIN-CONTAINING PROTEIN CBSX3, MITOCHONDRIAL"/>
    <property type="match status" value="1"/>
</dbReference>
<evidence type="ECO:0000256" key="1">
    <source>
        <dbReference type="ARBA" id="ARBA00023122"/>
    </source>
</evidence>
<accession>A0A812F0F2</accession>
<dbReference type="EMBL" id="CAJNAQ010000005">
    <property type="protein sequence ID" value="CAE6498439.1"/>
    <property type="molecule type" value="Genomic_DNA"/>
</dbReference>
<keyword evidence="1 2" id="KW-0129">CBS domain</keyword>
<evidence type="ECO:0000256" key="2">
    <source>
        <dbReference type="PROSITE-ProRule" id="PRU00703"/>
    </source>
</evidence>
<evidence type="ECO:0000313" key="6">
    <source>
        <dbReference type="Proteomes" id="UP000655759"/>
    </source>
</evidence>
<dbReference type="PANTHER" id="PTHR43080:SF4">
    <property type="entry name" value="CRO-LIKE PROTEIN"/>
    <property type="match status" value="1"/>
</dbReference>
<reference evidence="5" key="1">
    <citation type="submission" date="2021-02" db="EMBL/GenBank/DDBJ databases">
        <authorList>
            <person name="Han P."/>
        </authorList>
    </citation>
    <scope>NUCLEOTIDE SEQUENCE</scope>
    <source>
        <strain evidence="5">Candidatus Nitrosotenuis uzonensis 5A</strain>
    </source>
</reference>
<evidence type="ECO:0000259" key="4">
    <source>
        <dbReference type="PROSITE" id="PS51371"/>
    </source>
</evidence>
<name>A0A812F0F2_9ARCH</name>
<dbReference type="InterPro" id="IPR001387">
    <property type="entry name" value="Cro/C1-type_HTH"/>
</dbReference>
<dbReference type="InterPro" id="IPR046342">
    <property type="entry name" value="CBS_dom_sf"/>
</dbReference>
<gene>
    <name evidence="5" type="ORF">NUZ5A_50787</name>
</gene>
<organism evidence="5 6">
    <name type="scientific">Candidatus Nitrosotenuis uzonensis</name>
    <dbReference type="NCBI Taxonomy" id="1407055"/>
    <lineage>
        <taxon>Archaea</taxon>
        <taxon>Nitrososphaerota</taxon>
        <taxon>Candidatus Nitrosotenuis</taxon>
    </lineage>
</organism>
<dbReference type="Gene3D" id="1.10.260.40">
    <property type="entry name" value="lambda repressor-like DNA-binding domains"/>
    <property type="match status" value="1"/>
</dbReference>
<dbReference type="InterPro" id="IPR017158">
    <property type="entry name" value="Tscrpt-reg_CBS-contain_prd"/>
</dbReference>
<dbReference type="SMART" id="SM00116">
    <property type="entry name" value="CBS"/>
    <property type="match status" value="1"/>
</dbReference>
<dbReference type="PIRSF" id="PIRSF037253">
    <property type="entry name" value="HTH_CBS_prd"/>
    <property type="match status" value="1"/>
</dbReference>
<comment type="caution">
    <text evidence="5">The sequence shown here is derived from an EMBL/GenBank/DDBJ whole genome shotgun (WGS) entry which is preliminary data.</text>
</comment>
<dbReference type="Pfam" id="PF01381">
    <property type="entry name" value="HTH_3"/>
    <property type="match status" value="1"/>
</dbReference>
<dbReference type="InterPro" id="IPR051257">
    <property type="entry name" value="Diverse_CBS-Domain"/>
</dbReference>
<dbReference type="SUPFAM" id="SSF47413">
    <property type="entry name" value="lambda repressor-like DNA-binding domains"/>
    <property type="match status" value="1"/>
</dbReference>
<proteinExistence type="predicted"/>
<sequence>MQTYELVAGSKIHRHTHIQIIMLPRLDSIKQARTKIGVTQKQLAKMTGVSTSMINQIESGRSQPSYETAKRIFDSLATLEGRADPNKAGDICSKEIVKMRPTDSLHDAIHKMRKMSISQIPIFSGSEPVGIITEDGVVKHLADSDELSWKKIQLADVMEATPPIVDYQTPAKALVPLVRYSKCILVVKSRKIIGIITASDTLKMLE</sequence>
<protein>
    <submittedName>
        <fullName evidence="5">Transcriptional regulator, XRE family</fullName>
    </submittedName>
</protein>
<feature type="domain" description="CBS" evidence="4">
    <location>
        <begin position="92"/>
        <end position="147"/>
    </location>
</feature>
<evidence type="ECO:0000259" key="3">
    <source>
        <dbReference type="PROSITE" id="PS50943"/>
    </source>
</evidence>
<feature type="domain" description="HTH cro/C1-type" evidence="3">
    <location>
        <begin position="29"/>
        <end position="82"/>
    </location>
</feature>
<dbReference type="Proteomes" id="UP000655759">
    <property type="component" value="Unassembled WGS sequence"/>
</dbReference>
<dbReference type="InterPro" id="IPR010982">
    <property type="entry name" value="Lambda_DNA-bd_dom_sf"/>
</dbReference>
<dbReference type="GO" id="GO:0003677">
    <property type="term" value="F:DNA binding"/>
    <property type="evidence" value="ECO:0007669"/>
    <property type="project" value="InterPro"/>
</dbReference>
<dbReference type="Pfam" id="PF00571">
    <property type="entry name" value="CBS"/>
    <property type="match status" value="2"/>
</dbReference>
<dbReference type="InterPro" id="IPR000644">
    <property type="entry name" value="CBS_dom"/>
</dbReference>
<dbReference type="SUPFAM" id="SSF54631">
    <property type="entry name" value="CBS-domain pair"/>
    <property type="match status" value="1"/>
</dbReference>
<dbReference type="SMART" id="SM00530">
    <property type="entry name" value="HTH_XRE"/>
    <property type="match status" value="1"/>
</dbReference>
<dbReference type="CDD" id="cd00093">
    <property type="entry name" value="HTH_XRE"/>
    <property type="match status" value="1"/>
</dbReference>
<dbReference type="Gene3D" id="3.10.580.10">
    <property type="entry name" value="CBS-domain"/>
    <property type="match status" value="1"/>
</dbReference>
<dbReference type="AlphaFoldDB" id="A0A812F0F2"/>